<dbReference type="InterPro" id="IPR017896">
    <property type="entry name" value="4Fe4S_Fe-S-bd"/>
</dbReference>
<dbReference type="Pfam" id="PF13247">
    <property type="entry name" value="Fer4_11"/>
    <property type="match status" value="1"/>
</dbReference>
<dbReference type="InterPro" id="IPR017900">
    <property type="entry name" value="4Fe4S_Fe_S_CS"/>
</dbReference>
<dbReference type="GeneID" id="4462363"/>
<dbReference type="Gene3D" id="3.30.70.20">
    <property type="match status" value="2"/>
</dbReference>
<dbReference type="Proteomes" id="UP000000674">
    <property type="component" value="Chromosome"/>
</dbReference>
<evidence type="ECO:0000313" key="6">
    <source>
        <dbReference type="EMBL" id="ABK14687.1"/>
    </source>
</evidence>
<reference evidence="6 7" key="1">
    <citation type="submission" date="2006-10" db="EMBL/GenBank/DDBJ databases">
        <title>Complete sequence of Methanosaeta thermophila PT.</title>
        <authorList>
            <consortium name="US DOE Joint Genome Institute"/>
            <person name="Copeland A."/>
            <person name="Lucas S."/>
            <person name="Lapidus A."/>
            <person name="Barry K."/>
            <person name="Detter J.C."/>
            <person name="Glavina del Rio T."/>
            <person name="Hammon N."/>
            <person name="Israni S."/>
            <person name="Pitluck S."/>
            <person name="Chain P."/>
            <person name="Malfatti S."/>
            <person name="Shin M."/>
            <person name="Vergez L."/>
            <person name="Schmutz J."/>
            <person name="Larimer F."/>
            <person name="Land M."/>
            <person name="Hauser L."/>
            <person name="Kyrpides N."/>
            <person name="Kim E."/>
            <person name="Smith K.S."/>
            <person name="Ingram-Smith C."/>
            <person name="Richardson P."/>
        </authorList>
    </citation>
    <scope>NUCLEOTIDE SEQUENCE [LARGE SCALE GENOMIC DNA]</scope>
    <source>
        <strain evidence="7">DSM 6194 / JCM 14653 / NBRC 101360 / PT</strain>
    </source>
</reference>
<dbReference type="STRING" id="349307.Mthe_0899"/>
<dbReference type="EMBL" id="CP000477">
    <property type="protein sequence ID" value="ABK14687.1"/>
    <property type="molecule type" value="Genomic_DNA"/>
</dbReference>
<accession>A0B7L3</accession>
<feature type="domain" description="4Fe-4S ferredoxin-type" evidence="5">
    <location>
        <begin position="21"/>
        <end position="52"/>
    </location>
</feature>
<dbReference type="PANTHER" id="PTHR42859:SF15">
    <property type="entry name" value="IRON-SULFUR CLUSTER BINDING PROTEIN"/>
    <property type="match status" value="1"/>
</dbReference>
<dbReference type="RefSeq" id="WP_011696082.1">
    <property type="nucleotide sequence ID" value="NC_008553.1"/>
</dbReference>
<protein>
    <submittedName>
        <fullName evidence="6">4Fe-4S ferredoxin, iron-sulfur binding domain protein</fullName>
    </submittedName>
</protein>
<dbReference type="GO" id="GO:0051539">
    <property type="term" value="F:4 iron, 4 sulfur cluster binding"/>
    <property type="evidence" value="ECO:0007669"/>
    <property type="project" value="UniProtKB-KW"/>
</dbReference>
<evidence type="ECO:0000256" key="3">
    <source>
        <dbReference type="ARBA" id="ARBA00023004"/>
    </source>
</evidence>
<dbReference type="CDD" id="cd16370">
    <property type="entry name" value="DMSOR_beta_like"/>
    <property type="match status" value="1"/>
</dbReference>
<feature type="domain" description="4Fe-4S ferredoxin-type" evidence="5">
    <location>
        <begin position="96"/>
        <end position="125"/>
    </location>
</feature>
<dbReference type="InterPro" id="IPR050294">
    <property type="entry name" value="RnfB_subfamily"/>
</dbReference>
<dbReference type="PROSITE" id="PS51379">
    <property type="entry name" value="4FE4S_FER_2"/>
    <property type="match status" value="4"/>
</dbReference>
<dbReference type="Pfam" id="PF12800">
    <property type="entry name" value="Fer4_4"/>
    <property type="match status" value="1"/>
</dbReference>
<dbReference type="KEGG" id="mtp:Mthe_0899"/>
<keyword evidence="1" id="KW-0004">4Fe-4S</keyword>
<keyword evidence="2" id="KW-0479">Metal-binding</keyword>
<keyword evidence="7" id="KW-1185">Reference proteome</keyword>
<name>A0B7L3_METTP</name>
<evidence type="ECO:0000313" key="7">
    <source>
        <dbReference type="Proteomes" id="UP000000674"/>
    </source>
</evidence>
<feature type="domain" description="4Fe-4S ferredoxin-type" evidence="5">
    <location>
        <begin position="62"/>
        <end position="95"/>
    </location>
</feature>
<dbReference type="SUPFAM" id="SSF54862">
    <property type="entry name" value="4Fe-4S ferredoxins"/>
    <property type="match status" value="1"/>
</dbReference>
<dbReference type="PROSITE" id="PS00198">
    <property type="entry name" value="4FE4S_FER_1"/>
    <property type="match status" value="1"/>
</dbReference>
<evidence type="ECO:0000256" key="2">
    <source>
        <dbReference type="ARBA" id="ARBA00022723"/>
    </source>
</evidence>
<proteinExistence type="predicted"/>
<dbReference type="GO" id="GO:0016491">
    <property type="term" value="F:oxidoreductase activity"/>
    <property type="evidence" value="ECO:0007669"/>
    <property type="project" value="UniProtKB-ARBA"/>
</dbReference>
<keyword evidence="3" id="KW-0408">Iron</keyword>
<dbReference type="GO" id="GO:0046872">
    <property type="term" value="F:metal ion binding"/>
    <property type="evidence" value="ECO:0007669"/>
    <property type="project" value="UniProtKB-KW"/>
</dbReference>
<dbReference type="PANTHER" id="PTHR42859">
    <property type="entry name" value="OXIDOREDUCTASE"/>
    <property type="match status" value="1"/>
</dbReference>
<keyword evidence="4" id="KW-0411">Iron-sulfur</keyword>
<evidence type="ECO:0000259" key="5">
    <source>
        <dbReference type="PROSITE" id="PS51379"/>
    </source>
</evidence>
<dbReference type="HOGENOM" id="CLU_043374_3_2_2"/>
<evidence type="ECO:0000256" key="1">
    <source>
        <dbReference type="ARBA" id="ARBA00022485"/>
    </source>
</evidence>
<organism evidence="6 7">
    <name type="scientific">Methanothrix thermoacetophila (strain DSM 6194 / JCM 14653 / NBRC 101360 / PT)</name>
    <name type="common">Methanosaeta thermophila</name>
    <dbReference type="NCBI Taxonomy" id="349307"/>
    <lineage>
        <taxon>Archaea</taxon>
        <taxon>Methanobacteriati</taxon>
        <taxon>Methanobacteriota</taxon>
        <taxon>Stenosarchaea group</taxon>
        <taxon>Methanomicrobia</taxon>
        <taxon>Methanotrichales</taxon>
        <taxon>Methanotrichaceae</taxon>
        <taxon>Methanothrix</taxon>
    </lineage>
</organism>
<evidence type="ECO:0000256" key="4">
    <source>
        <dbReference type="ARBA" id="ARBA00023014"/>
    </source>
</evidence>
<gene>
    <name evidence="6" type="ordered locus">Mthe_0899</name>
</gene>
<sequence length="152" mass="16143">MAGAVVGKPSVEISKKPRKRRRLKVAHPERCIGCLSCMFACSRINTGRASLERSAIRIKTQGGIEGDPIVVVCHACEDPACVRACPTGALSRKEDGSVVFDRDLCDGCGRCVDACLIGAISLDSEGKAVKCKHCGACVAFCPHDVLKLIEVD</sequence>
<feature type="domain" description="4Fe-4S ferredoxin-type" evidence="5">
    <location>
        <begin position="130"/>
        <end position="151"/>
    </location>
</feature>
<dbReference type="AlphaFoldDB" id="A0B7L3"/>